<evidence type="ECO:0000313" key="6">
    <source>
        <dbReference type="Proteomes" id="UP000654075"/>
    </source>
</evidence>
<feature type="transmembrane region" description="Helical" evidence="3">
    <location>
        <begin position="64"/>
        <end position="92"/>
    </location>
</feature>
<feature type="compositionally biased region" description="Low complexity" evidence="2">
    <location>
        <begin position="671"/>
        <end position="681"/>
    </location>
</feature>
<feature type="transmembrane region" description="Helical" evidence="3">
    <location>
        <begin position="98"/>
        <end position="131"/>
    </location>
</feature>
<dbReference type="GO" id="GO:0003677">
    <property type="term" value="F:DNA binding"/>
    <property type="evidence" value="ECO:0007669"/>
    <property type="project" value="InterPro"/>
</dbReference>
<dbReference type="SUPFAM" id="SSF51735">
    <property type="entry name" value="NAD(P)-binding Rossmann-fold domains"/>
    <property type="match status" value="1"/>
</dbReference>
<dbReference type="Pfam" id="PF02229">
    <property type="entry name" value="PC4"/>
    <property type="match status" value="2"/>
</dbReference>
<keyword evidence="3" id="KW-0812">Transmembrane</keyword>
<dbReference type="PANTHER" id="PTHR10366:SF831">
    <property type="entry name" value="NAD-DEPENDENT EPIMERASE_DEHYDRATASE DOMAIN-CONTAINING PROTEIN"/>
    <property type="match status" value="1"/>
</dbReference>
<dbReference type="GO" id="GO:0016616">
    <property type="term" value="F:oxidoreductase activity, acting on the CH-OH group of donors, NAD or NADP as acceptor"/>
    <property type="evidence" value="ECO:0007669"/>
    <property type="project" value="TreeGrafter"/>
</dbReference>
<feature type="transmembrane region" description="Helical" evidence="3">
    <location>
        <begin position="28"/>
        <end position="57"/>
    </location>
</feature>
<feature type="compositionally biased region" description="Polar residues" evidence="2">
    <location>
        <begin position="689"/>
        <end position="699"/>
    </location>
</feature>
<organism evidence="5 6">
    <name type="scientific">Polarella glacialis</name>
    <name type="common">Dinoflagellate</name>
    <dbReference type="NCBI Taxonomy" id="89957"/>
    <lineage>
        <taxon>Eukaryota</taxon>
        <taxon>Sar</taxon>
        <taxon>Alveolata</taxon>
        <taxon>Dinophyceae</taxon>
        <taxon>Suessiales</taxon>
        <taxon>Suessiaceae</taxon>
        <taxon>Polarella</taxon>
    </lineage>
</organism>
<reference evidence="5" key="1">
    <citation type="submission" date="2021-02" db="EMBL/GenBank/DDBJ databases">
        <authorList>
            <person name="Dougan E. K."/>
            <person name="Rhodes N."/>
            <person name="Thang M."/>
            <person name="Chan C."/>
        </authorList>
    </citation>
    <scope>NUCLEOTIDE SEQUENCE</scope>
</reference>
<dbReference type="InterPro" id="IPR036291">
    <property type="entry name" value="NAD(P)-bd_dom_sf"/>
</dbReference>
<evidence type="ECO:0000256" key="2">
    <source>
        <dbReference type="SAM" id="MobiDB-lite"/>
    </source>
</evidence>
<dbReference type="Pfam" id="PF01370">
    <property type="entry name" value="Epimerase"/>
    <property type="match status" value="1"/>
</dbReference>
<dbReference type="Proteomes" id="UP000654075">
    <property type="component" value="Unassembled WGS sequence"/>
</dbReference>
<feature type="compositionally biased region" description="Polar residues" evidence="2">
    <location>
        <begin position="478"/>
        <end position="488"/>
    </location>
</feature>
<keyword evidence="1" id="KW-0560">Oxidoreductase</keyword>
<gene>
    <name evidence="5" type="ORF">PGLA1383_LOCUS15929</name>
</gene>
<dbReference type="InterPro" id="IPR050425">
    <property type="entry name" value="NAD(P)_dehydrat-like"/>
</dbReference>
<proteinExistence type="predicted"/>
<dbReference type="InterPro" id="IPR001509">
    <property type="entry name" value="Epimerase_deHydtase"/>
</dbReference>
<comment type="caution">
    <text evidence="5">The sequence shown here is derived from an EMBL/GenBank/DDBJ whole genome shotgun (WGS) entry which is preliminary data.</text>
</comment>
<keyword evidence="6" id="KW-1185">Reference proteome</keyword>
<dbReference type="Pfam" id="PF08766">
    <property type="entry name" value="DEK_C"/>
    <property type="match status" value="1"/>
</dbReference>
<feature type="domain" description="DEK-C" evidence="4">
    <location>
        <begin position="703"/>
        <end position="761"/>
    </location>
</feature>
<feature type="region of interest" description="Disordered" evidence="2">
    <location>
        <begin position="474"/>
        <end position="532"/>
    </location>
</feature>
<dbReference type="Gene3D" id="2.30.31.10">
    <property type="entry name" value="Transcriptional Coactivator Pc4, Chain A"/>
    <property type="match status" value="2"/>
</dbReference>
<dbReference type="SUPFAM" id="SSF54447">
    <property type="entry name" value="ssDNA-binding transcriptional regulator domain"/>
    <property type="match status" value="2"/>
</dbReference>
<sequence length="768" mass="81652">MVVVVVVVAVAAAAAVIAVVVVVVVVFVVVLIVVVVVVVVVIVVVVVVVVSVVVAVIVVVSVVVVVVVVVCFGAFVVAVVVVVLLAVVVLAVRAVVFVLLLLLLLLLCLFLLLLLLLQLLLLLVLVLLFLFVLRRRSFVTVAGSGRSSLSNCAAVLAAEDVADEAAVHAVLRDARPQVVFHAAAVFRPCDSPVQDMVLPNIQGAEAVVRACAAAAEQPLVVLTSSMAAVREPGQSPRPGRKAYDHLDFSSASGPGSSWHEAYQYSKLESERRAWALANELGTKLVVICPSAIIGPERRFPGATPLSFPWMQASLRGVPPQGGMLEVDVRDAALAHIAAATAGAAAVGQRFIVSSEAAVPLPSLAQAWEALSSGALQDEELERVSKELLATGDLQEVECAERLQVSLGVKCRHVWRTVLDMAKDHRASQGSSWLDDAAQTFTCRLKSKSKRRGIRLPQDLWREVEQRLANTHVPAFPSQAKSFDSSQPAPSGAAAKRSVEGSSAEEPAAKKPKPVVAQASSSQQSSEEQVFDLPEDARATVSAFQGKMGLDLRKFYTDKASGELRPTPKGVRIQVHEWEALCSVMAEIDAKVKSEASNEVEVTVKVTDDILASIRFQRSAARSIDVRRMYVDKSDGQQKPTKKGISFSMAQWAGLKALLQDIAAALGRTKVSSSSSSTASPSQREKKSKQPSTFSPQASVPDSVADGARLRAALVKILEGRDLQTLSLKAVRSELEAALSLPEGSLASRKEEVKGIVTDIIQSGETAGD</sequence>
<feature type="compositionally biased region" description="Low complexity" evidence="2">
    <location>
        <begin position="513"/>
        <end position="527"/>
    </location>
</feature>
<dbReference type="AlphaFoldDB" id="A0A813EE86"/>
<dbReference type="GO" id="GO:0006355">
    <property type="term" value="P:regulation of DNA-templated transcription"/>
    <property type="evidence" value="ECO:0007669"/>
    <property type="project" value="InterPro"/>
</dbReference>
<protein>
    <recommendedName>
        <fullName evidence="4">DEK-C domain-containing protein</fullName>
    </recommendedName>
</protein>
<dbReference type="EMBL" id="CAJNNV010009527">
    <property type="protein sequence ID" value="CAE8597485.1"/>
    <property type="molecule type" value="Genomic_DNA"/>
</dbReference>
<dbReference type="PANTHER" id="PTHR10366">
    <property type="entry name" value="NAD DEPENDENT EPIMERASE/DEHYDRATASE"/>
    <property type="match status" value="1"/>
</dbReference>
<keyword evidence="3" id="KW-0472">Membrane</keyword>
<dbReference type="PROSITE" id="PS51998">
    <property type="entry name" value="DEK_C"/>
    <property type="match status" value="1"/>
</dbReference>
<dbReference type="OrthoDB" id="2505440at2759"/>
<accession>A0A813EE86</accession>
<evidence type="ECO:0000256" key="3">
    <source>
        <dbReference type="SAM" id="Phobius"/>
    </source>
</evidence>
<dbReference type="SUPFAM" id="SSF109715">
    <property type="entry name" value="DEK C-terminal domain"/>
    <property type="match status" value="1"/>
</dbReference>
<keyword evidence="3" id="KW-1133">Transmembrane helix</keyword>
<dbReference type="InterPro" id="IPR014876">
    <property type="entry name" value="DEK_C"/>
</dbReference>
<evidence type="ECO:0000313" key="5">
    <source>
        <dbReference type="EMBL" id="CAE8597485.1"/>
    </source>
</evidence>
<feature type="region of interest" description="Disordered" evidence="2">
    <location>
        <begin position="669"/>
        <end position="701"/>
    </location>
</feature>
<evidence type="ECO:0000259" key="4">
    <source>
        <dbReference type="PROSITE" id="PS51998"/>
    </source>
</evidence>
<name>A0A813EE86_POLGL</name>
<dbReference type="InterPro" id="IPR009044">
    <property type="entry name" value="ssDNA-bd_transcriptional_reg"/>
</dbReference>
<evidence type="ECO:0000256" key="1">
    <source>
        <dbReference type="ARBA" id="ARBA00023002"/>
    </source>
</evidence>
<dbReference type="InterPro" id="IPR003173">
    <property type="entry name" value="PC4_C"/>
</dbReference>
<dbReference type="Gene3D" id="3.40.50.720">
    <property type="entry name" value="NAD(P)-binding Rossmann-like Domain"/>
    <property type="match status" value="1"/>
</dbReference>